<feature type="compositionally biased region" description="Polar residues" evidence="1">
    <location>
        <begin position="1"/>
        <end position="20"/>
    </location>
</feature>
<keyword evidence="2" id="KW-0472">Membrane</keyword>
<dbReference type="Proteomes" id="UP001139264">
    <property type="component" value="Unassembled WGS sequence"/>
</dbReference>
<organism evidence="3 4">
    <name type="scientific">Arthrobacter gengyunqii</name>
    <dbReference type="NCBI Taxonomy" id="2886940"/>
    <lineage>
        <taxon>Bacteria</taxon>
        <taxon>Bacillati</taxon>
        <taxon>Actinomycetota</taxon>
        <taxon>Actinomycetes</taxon>
        <taxon>Micrococcales</taxon>
        <taxon>Micrococcaceae</taxon>
        <taxon>Arthrobacter</taxon>
    </lineage>
</organism>
<keyword evidence="2" id="KW-0812">Transmembrane</keyword>
<dbReference type="EMBL" id="JAJFZP010000020">
    <property type="protein sequence ID" value="MCC3271088.1"/>
    <property type="molecule type" value="Genomic_DNA"/>
</dbReference>
<feature type="region of interest" description="Disordered" evidence="1">
    <location>
        <begin position="1"/>
        <end position="83"/>
    </location>
</feature>
<feature type="transmembrane region" description="Helical" evidence="2">
    <location>
        <begin position="137"/>
        <end position="165"/>
    </location>
</feature>
<keyword evidence="2" id="KW-1133">Transmembrane helix</keyword>
<evidence type="ECO:0000256" key="1">
    <source>
        <dbReference type="SAM" id="MobiDB-lite"/>
    </source>
</evidence>
<feature type="transmembrane region" description="Helical" evidence="2">
    <location>
        <begin position="172"/>
        <end position="192"/>
    </location>
</feature>
<protein>
    <submittedName>
        <fullName evidence="3">Uncharacterized protein</fullName>
    </submittedName>
</protein>
<feature type="compositionally biased region" description="Low complexity" evidence="1">
    <location>
        <begin position="21"/>
        <end position="43"/>
    </location>
</feature>
<accession>A0A9X1M444</accession>
<feature type="transmembrane region" description="Helical" evidence="2">
    <location>
        <begin position="91"/>
        <end position="112"/>
    </location>
</feature>
<evidence type="ECO:0000256" key="2">
    <source>
        <dbReference type="SAM" id="Phobius"/>
    </source>
</evidence>
<gene>
    <name evidence="3" type="ORF">LJ751_17325</name>
</gene>
<dbReference type="RefSeq" id="WP_227909298.1">
    <property type="nucleotide sequence ID" value="NZ_CP095461.1"/>
</dbReference>
<feature type="transmembrane region" description="Helical" evidence="2">
    <location>
        <begin position="198"/>
        <end position="218"/>
    </location>
</feature>
<dbReference type="AlphaFoldDB" id="A0A9X1M444"/>
<name>A0A9X1M444_9MICC</name>
<reference evidence="3" key="1">
    <citation type="submission" date="2021-10" db="EMBL/GenBank/DDBJ databases">
        <title>Novel species in genus Arthrobacter.</title>
        <authorList>
            <person name="Liu Y."/>
        </authorList>
    </citation>
    <scope>NUCLEOTIDE SEQUENCE</scope>
    <source>
        <strain evidence="3">Zg-Y809</strain>
    </source>
</reference>
<comment type="caution">
    <text evidence="3">The sequence shown here is derived from an EMBL/GenBank/DDBJ whole genome shotgun (WGS) entry which is preliminary data.</text>
</comment>
<sequence length="242" mass="25344">MSEPTQPNDQSGNNPGPWNSGQQPGQPAPGQQPGQQSPYQGGQANPGAPGNYNYPAPGAPGQNGYAYQGSPYGQMTPAEDPSRPKQVDQAFWLLIASAVLALIALPFALVYVNSPEYLDSLEETFRNAGLEVDSDTLAASVGAGTLTAVLSAIFGLAVRVALAFLVRAGHNWARILITIFAVLGLIGLIGLFSSGAVAGTLTLLATLATLAAVVLLFMKPSSEYFTRKKAYRQAKKFGGYQA</sequence>
<evidence type="ECO:0000313" key="3">
    <source>
        <dbReference type="EMBL" id="MCC3271088.1"/>
    </source>
</evidence>
<evidence type="ECO:0000313" key="4">
    <source>
        <dbReference type="Proteomes" id="UP001139264"/>
    </source>
</evidence>
<proteinExistence type="predicted"/>